<dbReference type="GO" id="GO:0005840">
    <property type="term" value="C:ribosome"/>
    <property type="evidence" value="ECO:0007669"/>
    <property type="project" value="UniProtKB-KW"/>
</dbReference>
<dbReference type="PANTHER" id="PTHR11655">
    <property type="entry name" value="60S/50S RIBOSOMAL PROTEIN L6/L9"/>
    <property type="match status" value="1"/>
</dbReference>
<keyword evidence="3 5" id="KW-0699">rRNA-binding</keyword>
<dbReference type="InterPro" id="IPR020040">
    <property type="entry name" value="Ribosomal_uL6_a/b-dom"/>
</dbReference>
<organism evidence="7 8">
    <name type="scientific">Mycoplasma cottewii</name>
    <dbReference type="NCBI Taxonomy" id="51364"/>
    <lineage>
        <taxon>Bacteria</taxon>
        <taxon>Bacillati</taxon>
        <taxon>Mycoplasmatota</taxon>
        <taxon>Mollicutes</taxon>
        <taxon>Mycoplasmataceae</taxon>
        <taxon>Mycoplasma</taxon>
    </lineage>
</organism>
<dbReference type="Pfam" id="PF00347">
    <property type="entry name" value="Ribosomal_L6"/>
    <property type="match status" value="2"/>
</dbReference>
<sequence length="180" mass="19357">MSRIGNRILAIPSGVEITVSADNTVTVKGSKGTLSKQFSPLISIEVADNKVATKRANEQKHTKQLHGTTNSLLSGMITGVNEGFKKELLITGVGYKAAVSGQKLNLSLGYSHPIEYMIPEGVTIQAPKPTELVITGIDKQLVGEVAANIRAYRKPEPYKGKGIKYKDEIIIRKEGKAAGK</sequence>
<feature type="domain" description="Large ribosomal subunit protein uL6 alpha-beta" evidence="6">
    <location>
        <begin position="92"/>
        <end position="165"/>
    </location>
</feature>
<evidence type="ECO:0000256" key="3">
    <source>
        <dbReference type="HAMAP-Rule" id="MF_01365"/>
    </source>
</evidence>
<dbReference type="EMBL" id="CP103424">
    <property type="protein sequence ID" value="UWD34922.1"/>
    <property type="molecule type" value="Genomic_DNA"/>
</dbReference>
<dbReference type="InterPro" id="IPR000702">
    <property type="entry name" value="Ribosomal_uL6-like"/>
</dbReference>
<keyword evidence="8" id="KW-1185">Reference proteome</keyword>
<evidence type="ECO:0000259" key="6">
    <source>
        <dbReference type="Pfam" id="PF00347"/>
    </source>
</evidence>
<dbReference type="InterPro" id="IPR019906">
    <property type="entry name" value="Ribosomal_uL6_bac-type"/>
</dbReference>
<keyword evidence="3 5" id="KW-0694">RNA-binding</keyword>
<keyword evidence="1 3" id="KW-0689">Ribosomal protein</keyword>
<keyword evidence="2 3" id="KW-0687">Ribonucleoprotein</keyword>
<evidence type="ECO:0000256" key="2">
    <source>
        <dbReference type="ARBA" id="ARBA00023274"/>
    </source>
</evidence>
<comment type="similarity">
    <text evidence="3 4">Belongs to the universal ribosomal protein uL6 family.</text>
</comment>
<dbReference type="HAMAP" id="MF_01365_B">
    <property type="entry name" value="Ribosomal_uL6_B"/>
    <property type="match status" value="1"/>
</dbReference>
<evidence type="ECO:0000256" key="1">
    <source>
        <dbReference type="ARBA" id="ARBA00022980"/>
    </source>
</evidence>
<dbReference type="PROSITE" id="PS00525">
    <property type="entry name" value="RIBOSOMAL_L6_1"/>
    <property type="match status" value="1"/>
</dbReference>
<comment type="function">
    <text evidence="3 5">This protein binds to the 23S rRNA, and is important in its secondary structure. It is located near the subunit interface in the base of the L7/L12 stalk, and near the tRNA binding site of the peptidyltransferase center.</text>
</comment>
<gene>
    <name evidence="3 7" type="primary">rplF</name>
    <name evidence="7" type="ORF">NX779_03900</name>
</gene>
<evidence type="ECO:0000256" key="5">
    <source>
        <dbReference type="RuleBase" id="RU003870"/>
    </source>
</evidence>
<dbReference type="Gene3D" id="3.90.930.12">
    <property type="entry name" value="Ribosomal protein L6, alpha-beta domain"/>
    <property type="match status" value="2"/>
</dbReference>
<dbReference type="PIRSF" id="PIRSF002162">
    <property type="entry name" value="Ribosomal_L6"/>
    <property type="match status" value="1"/>
</dbReference>
<dbReference type="Proteomes" id="UP001059819">
    <property type="component" value="Chromosome"/>
</dbReference>
<dbReference type="SUPFAM" id="SSF56053">
    <property type="entry name" value="Ribosomal protein L6"/>
    <property type="match status" value="2"/>
</dbReference>
<dbReference type="PANTHER" id="PTHR11655:SF14">
    <property type="entry name" value="LARGE RIBOSOMAL SUBUNIT PROTEIN UL6M"/>
    <property type="match status" value="1"/>
</dbReference>
<comment type="subunit">
    <text evidence="3">Part of the 50S ribosomal subunit.</text>
</comment>
<proteinExistence type="inferred from homology"/>
<evidence type="ECO:0000313" key="7">
    <source>
        <dbReference type="EMBL" id="UWD34922.1"/>
    </source>
</evidence>
<dbReference type="NCBIfam" id="TIGR03654">
    <property type="entry name" value="L6_bact"/>
    <property type="match status" value="1"/>
</dbReference>
<evidence type="ECO:0000256" key="4">
    <source>
        <dbReference type="RuleBase" id="RU003869"/>
    </source>
</evidence>
<dbReference type="InterPro" id="IPR002358">
    <property type="entry name" value="Ribosomal_uL6_CS"/>
</dbReference>
<accession>A0ABY5TW95</accession>
<dbReference type="PRINTS" id="PR00059">
    <property type="entry name" value="RIBOSOMALL6"/>
</dbReference>
<feature type="domain" description="Large ribosomal subunit protein uL6 alpha-beta" evidence="6">
    <location>
        <begin position="11"/>
        <end position="83"/>
    </location>
</feature>
<evidence type="ECO:0000313" key="8">
    <source>
        <dbReference type="Proteomes" id="UP001059819"/>
    </source>
</evidence>
<reference evidence="7" key="1">
    <citation type="submission" date="2022-08" db="EMBL/GenBank/DDBJ databases">
        <title>Complete genome sequence of Mycoplasma cottewii type strain VIS.</title>
        <authorList>
            <person name="Spergser J."/>
        </authorList>
    </citation>
    <scope>NUCLEOTIDE SEQUENCE</scope>
    <source>
        <strain evidence="7">VIS</strain>
    </source>
</reference>
<dbReference type="InterPro" id="IPR036789">
    <property type="entry name" value="Ribosomal_uL6-like_a/b-dom_sf"/>
</dbReference>
<protein>
    <recommendedName>
        <fullName evidence="3">Large ribosomal subunit protein uL6</fullName>
    </recommendedName>
</protein>
<name>A0ABY5TW95_9MOLU</name>
<dbReference type="RefSeq" id="WP_259430099.1">
    <property type="nucleotide sequence ID" value="NZ_CP103424.1"/>
</dbReference>